<gene>
    <name evidence="1" type="ORF">APAC_2225</name>
</gene>
<dbReference type="OrthoDB" id="9808975at2"/>
<sequence>MLTNIETLLRTLYNNRLFFETLFEKRNQIVKISELINEKIDYEKIQYFNEVELVSLSDDLIELDDRLIEFFEEFLDTSRDIKIGAIDDILEHLVFHISNVKEIKDYEKTKNDIKKIRRYLKQIPLLILKNIIQLSHHIGLVYKTQEDFKSKINALEFHKTRVEKLIIIKQKVQKILLLEEIFFVNSYDNEILQLQRDLKIKMHDLSLSLIALQKEVIEYINRSIKKVSFWQKVIRLKELRDNFELKEKTDILVLCEQNMPLKFSNLSTNFKTNLNHDLIYDSNYQDIVKKLLKNKKLKKVEQKYASKIDEEFLNSQFEQKYIIDTDRLNSEFLATNYNLFEFILYKKFNENLDDEQKIELFCKMLLLYEESYVLQNSYQVYNGFKYIMVYAK</sequence>
<reference evidence="1 2" key="1">
    <citation type="submission" date="2019-09" db="EMBL/GenBank/DDBJ databases">
        <title>Complete genome sequencing of four Arcobacter species reveals a diverse suite of mobile elements.</title>
        <authorList>
            <person name="Miller W.G."/>
            <person name="Yee E."/>
            <person name="Bono J.L."/>
        </authorList>
    </citation>
    <scope>NUCLEOTIDE SEQUENCE [LARGE SCALE GENOMIC DNA]</scope>
    <source>
        <strain evidence="1 2">LMG 26638</strain>
    </source>
</reference>
<protein>
    <submittedName>
        <fullName evidence="1">Uncharacterized protein</fullName>
    </submittedName>
</protein>
<keyword evidence="2" id="KW-1185">Reference proteome</keyword>
<dbReference type="RefSeq" id="WP_130234183.1">
    <property type="nucleotide sequence ID" value="NZ_BMEF01000022.1"/>
</dbReference>
<evidence type="ECO:0000313" key="1">
    <source>
        <dbReference type="EMBL" id="QEP35286.1"/>
    </source>
</evidence>
<accession>A0A5C2HDP6</accession>
<reference evidence="2" key="2">
    <citation type="submission" date="2019-09" db="EMBL/GenBank/DDBJ databases">
        <title>Complete genome sequencing of four Arcobacter species reveals a diverse suite of mobile elements.</title>
        <authorList>
            <person name="On S.L.W."/>
            <person name="Miller W.G."/>
            <person name="Biggs P."/>
            <person name="Cornelius A."/>
            <person name="Vandamme P."/>
        </authorList>
    </citation>
    <scope>NUCLEOTIDE SEQUENCE [LARGE SCALE GENOMIC DNA]</scope>
    <source>
        <strain evidence="2">LMG 26638</strain>
    </source>
</reference>
<dbReference type="Proteomes" id="UP000322726">
    <property type="component" value="Chromosome"/>
</dbReference>
<proteinExistence type="predicted"/>
<dbReference type="AlphaFoldDB" id="A0A5C2HDP6"/>
<evidence type="ECO:0000313" key="2">
    <source>
        <dbReference type="Proteomes" id="UP000322726"/>
    </source>
</evidence>
<dbReference type="KEGG" id="apai:APAC_2225"/>
<name>A0A5C2HDP6_9BACT</name>
<organism evidence="1 2">
    <name type="scientific">Malaciobacter pacificus</name>
    <dbReference type="NCBI Taxonomy" id="1080223"/>
    <lineage>
        <taxon>Bacteria</taxon>
        <taxon>Pseudomonadati</taxon>
        <taxon>Campylobacterota</taxon>
        <taxon>Epsilonproteobacteria</taxon>
        <taxon>Campylobacterales</taxon>
        <taxon>Arcobacteraceae</taxon>
        <taxon>Malaciobacter</taxon>
    </lineage>
</organism>
<dbReference type="EMBL" id="CP035928">
    <property type="protein sequence ID" value="QEP35286.1"/>
    <property type="molecule type" value="Genomic_DNA"/>
</dbReference>
<reference evidence="1 2" key="3">
    <citation type="submission" date="2019-09" db="EMBL/GenBank/DDBJ databases">
        <title>Taxonomic note: a critical rebuttal of the proposed division of the genus Arcobacter into six genera, emended descriptions of Arcobacter anaerophilus and the genus Arcobacter, and an assessment of genus-level boundaries for Epsilonproteobacteria using in silico genomic comparator tools.</title>
        <authorList>
            <person name="On S.L.W."/>
            <person name="Miller W.G."/>
            <person name="Biggs P."/>
            <person name="Cornelius A."/>
            <person name="Vandamme P."/>
        </authorList>
    </citation>
    <scope>NUCLEOTIDE SEQUENCE [LARGE SCALE GENOMIC DNA]</scope>
    <source>
        <strain evidence="1 2">LMG 26638</strain>
    </source>
</reference>